<keyword evidence="5" id="KW-1133">Transmembrane helix</keyword>
<dbReference type="RefSeq" id="WP_006594629.1">
    <property type="nucleotide sequence ID" value="NZ_BAHD01000100.1"/>
</dbReference>
<keyword evidence="8" id="KW-1185">Reference proteome</keyword>
<organism evidence="7 8">
    <name type="scientific">Kineosphaera limosa NBRC 100340</name>
    <dbReference type="NCBI Taxonomy" id="1184609"/>
    <lineage>
        <taxon>Bacteria</taxon>
        <taxon>Bacillati</taxon>
        <taxon>Actinomycetota</taxon>
        <taxon>Actinomycetes</taxon>
        <taxon>Micrococcales</taxon>
        <taxon>Dermatophilaceae</taxon>
        <taxon>Kineosphaera</taxon>
    </lineage>
</organism>
<evidence type="ECO:0000256" key="3">
    <source>
        <dbReference type="ARBA" id="ARBA00022475"/>
    </source>
</evidence>
<comment type="similarity">
    <text evidence="2">Belongs to the CPA3 antiporters (TC 2.A.63) subunit E family.</text>
</comment>
<evidence type="ECO:0000256" key="4">
    <source>
        <dbReference type="ARBA" id="ARBA00022692"/>
    </source>
</evidence>
<comment type="caution">
    <text evidence="7">The sequence shown here is derived from an EMBL/GenBank/DDBJ whole genome shotgun (WGS) entry which is preliminary data.</text>
</comment>
<evidence type="ECO:0000313" key="7">
    <source>
        <dbReference type="EMBL" id="GAB98097.1"/>
    </source>
</evidence>
<dbReference type="OrthoDB" id="3837866at2"/>
<evidence type="ECO:0000256" key="2">
    <source>
        <dbReference type="ARBA" id="ARBA00006228"/>
    </source>
</evidence>
<dbReference type="AlphaFoldDB" id="K6X147"/>
<protein>
    <submittedName>
        <fullName evidence="7">Na(+)/H(+) antiporter subunit E</fullName>
    </submittedName>
</protein>
<evidence type="ECO:0000256" key="6">
    <source>
        <dbReference type="ARBA" id="ARBA00023136"/>
    </source>
</evidence>
<keyword evidence="3" id="KW-1003">Cell membrane</keyword>
<evidence type="ECO:0000256" key="5">
    <source>
        <dbReference type="ARBA" id="ARBA00022989"/>
    </source>
</evidence>
<reference evidence="7 8" key="1">
    <citation type="submission" date="2012-08" db="EMBL/GenBank/DDBJ databases">
        <title>Whole genome shotgun sequence of Kineosphaera limosa NBRC 100340.</title>
        <authorList>
            <person name="Yoshida I."/>
            <person name="Isaki S."/>
            <person name="Hosoyama A."/>
            <person name="Tsuchikane K."/>
            <person name="Katsumata H."/>
            <person name="Ando Y."/>
            <person name="Ohji S."/>
            <person name="Hamada M."/>
            <person name="Tamura T."/>
            <person name="Yamazoe A."/>
            <person name="Yamazaki S."/>
            <person name="Fujita N."/>
        </authorList>
    </citation>
    <scope>NUCLEOTIDE SEQUENCE [LARGE SCALE GENOMIC DNA]</scope>
    <source>
        <strain evidence="7 8">NBRC 100340</strain>
    </source>
</reference>
<dbReference type="PANTHER" id="PTHR34584:SF1">
    <property type="entry name" value="NA(+)_H(+) ANTIPORTER SUBUNIT E1"/>
    <property type="match status" value="1"/>
</dbReference>
<comment type="subcellular location">
    <subcellularLocation>
        <location evidence="1">Cell membrane</location>
        <topology evidence="1">Multi-pass membrane protein</topology>
    </subcellularLocation>
</comment>
<dbReference type="Proteomes" id="UP000008366">
    <property type="component" value="Unassembled WGS sequence"/>
</dbReference>
<dbReference type="GO" id="GO:0008324">
    <property type="term" value="F:monoatomic cation transmembrane transporter activity"/>
    <property type="evidence" value="ECO:0007669"/>
    <property type="project" value="InterPro"/>
</dbReference>
<dbReference type="GO" id="GO:0005886">
    <property type="term" value="C:plasma membrane"/>
    <property type="evidence" value="ECO:0007669"/>
    <property type="project" value="UniProtKB-SubCell"/>
</dbReference>
<sequence>MTFASLLRLPGFMLWFGWQMLKSSWSVITNILTPQLLHPLRIVQVPLASHRDWQVAIFGGLITLTPGTITIGVVTQDDVTYLLVHSMEHDTKQEAIDDLVEMERRMLVALPGRAPRRTTADRQGGER</sequence>
<keyword evidence="4" id="KW-0812">Transmembrane</keyword>
<proteinExistence type="inferred from homology"/>
<dbReference type="Pfam" id="PF01899">
    <property type="entry name" value="MNHE"/>
    <property type="match status" value="1"/>
</dbReference>
<keyword evidence="6" id="KW-0472">Membrane</keyword>
<accession>K6X147</accession>
<dbReference type="eggNOG" id="COG1863">
    <property type="taxonomic scope" value="Bacteria"/>
</dbReference>
<gene>
    <name evidence="7" type="primary">mrpE</name>
    <name evidence="7" type="ORF">KILIM_100_00070</name>
</gene>
<evidence type="ECO:0000256" key="1">
    <source>
        <dbReference type="ARBA" id="ARBA00004651"/>
    </source>
</evidence>
<dbReference type="PANTHER" id="PTHR34584">
    <property type="entry name" value="NA(+)/H(+) ANTIPORTER SUBUNIT E1"/>
    <property type="match status" value="1"/>
</dbReference>
<dbReference type="InterPro" id="IPR002758">
    <property type="entry name" value="Cation_antiport_E"/>
</dbReference>
<name>K6X147_9MICO</name>
<evidence type="ECO:0000313" key="8">
    <source>
        <dbReference type="Proteomes" id="UP000008366"/>
    </source>
</evidence>
<dbReference type="STRING" id="1184609.KILIM_100_00070"/>
<dbReference type="EMBL" id="BAHD01000100">
    <property type="protein sequence ID" value="GAB98097.1"/>
    <property type="molecule type" value="Genomic_DNA"/>
</dbReference>